<dbReference type="Gene3D" id="1.10.260.40">
    <property type="entry name" value="lambda repressor-like DNA-binding domains"/>
    <property type="match status" value="1"/>
</dbReference>
<dbReference type="PANTHER" id="PTHR30146:SF153">
    <property type="entry name" value="LACTOSE OPERON REPRESSOR"/>
    <property type="match status" value="1"/>
</dbReference>
<dbReference type="SUPFAM" id="SSF53822">
    <property type="entry name" value="Periplasmic binding protein-like I"/>
    <property type="match status" value="1"/>
</dbReference>
<evidence type="ECO:0000256" key="1">
    <source>
        <dbReference type="ARBA" id="ARBA00023015"/>
    </source>
</evidence>
<dbReference type="InterPro" id="IPR028082">
    <property type="entry name" value="Peripla_BP_I"/>
</dbReference>
<gene>
    <name evidence="6" type="ORF">DBZ45_01430</name>
</gene>
<dbReference type="CDD" id="cd01392">
    <property type="entry name" value="HTH_LacI"/>
    <property type="match status" value="1"/>
</dbReference>
<evidence type="ECO:0000259" key="5">
    <source>
        <dbReference type="PROSITE" id="PS50932"/>
    </source>
</evidence>
<keyword evidence="3" id="KW-0804">Transcription</keyword>
<dbReference type="Gene3D" id="3.40.50.2300">
    <property type="match status" value="2"/>
</dbReference>
<evidence type="ECO:0000256" key="4">
    <source>
        <dbReference type="SAM" id="MobiDB-lite"/>
    </source>
</evidence>
<protein>
    <submittedName>
        <fullName evidence="6">LacI family transcriptional regulator</fullName>
    </submittedName>
</protein>
<proteinExistence type="predicted"/>
<evidence type="ECO:0000313" key="7">
    <source>
        <dbReference type="Proteomes" id="UP000249166"/>
    </source>
</evidence>
<keyword evidence="1" id="KW-0805">Transcription regulation</keyword>
<dbReference type="PROSITE" id="PS50932">
    <property type="entry name" value="HTH_LACI_2"/>
    <property type="match status" value="1"/>
</dbReference>
<dbReference type="Proteomes" id="UP000249166">
    <property type="component" value="Unassembled WGS sequence"/>
</dbReference>
<evidence type="ECO:0000256" key="2">
    <source>
        <dbReference type="ARBA" id="ARBA00023125"/>
    </source>
</evidence>
<feature type="region of interest" description="Disordered" evidence="4">
    <location>
        <begin position="331"/>
        <end position="352"/>
    </location>
</feature>
<dbReference type="OrthoDB" id="3227375at2"/>
<comment type="caution">
    <text evidence="6">The sequence shown here is derived from an EMBL/GenBank/DDBJ whole genome shotgun (WGS) entry which is preliminary data.</text>
</comment>
<evidence type="ECO:0000313" key="6">
    <source>
        <dbReference type="EMBL" id="RAM39046.1"/>
    </source>
</evidence>
<sequence>MTLAAIARLTGVSTPTVSKVVNGREDVAEETRAKVLAALVDAGYQSPMQRRIASPEPSIVEVTFDAFTPAYSTAVLNGILEYAASVGVEVLMSTSSSGAVPGLSPEKRAERMVAHGRIGLILVTSDFSEAQLTALRRRNIPVAVVDPLNPPPPDVVSVGATNWAGGKAAAEHLLKLGHRDIAYLGGHETAECNQARLHGYMSALASGGVQVNPEYIIHGKFRTHHGIEGLRRLIALPKRPTAIFAGSDSVAVGVLREARHHGIRIPEDLSLVGFDGTTLAEDAVPSLTSVSQPLHEMGRAALRAVLSQARGEELDSHRVELATQLVVRESTAPPRGDELRKNLPRKDGIISS</sequence>
<dbReference type="InterPro" id="IPR046335">
    <property type="entry name" value="LacI/GalR-like_sensor"/>
</dbReference>
<accession>A0A328HK95</accession>
<dbReference type="GO" id="GO:0003700">
    <property type="term" value="F:DNA-binding transcription factor activity"/>
    <property type="evidence" value="ECO:0007669"/>
    <property type="project" value="TreeGrafter"/>
</dbReference>
<keyword evidence="2" id="KW-0238">DNA-binding</keyword>
<dbReference type="EMBL" id="QLNP01000013">
    <property type="protein sequence ID" value="RAM39046.1"/>
    <property type="molecule type" value="Genomic_DNA"/>
</dbReference>
<dbReference type="InterPro" id="IPR000843">
    <property type="entry name" value="HTH_LacI"/>
</dbReference>
<dbReference type="SUPFAM" id="SSF47413">
    <property type="entry name" value="lambda repressor-like DNA-binding domains"/>
    <property type="match status" value="1"/>
</dbReference>
<feature type="compositionally biased region" description="Basic and acidic residues" evidence="4">
    <location>
        <begin position="335"/>
        <end position="352"/>
    </location>
</feature>
<organism evidence="6 7">
    <name type="scientific">Arthrobacter globiformis</name>
    <dbReference type="NCBI Taxonomy" id="1665"/>
    <lineage>
        <taxon>Bacteria</taxon>
        <taxon>Bacillati</taxon>
        <taxon>Actinomycetota</taxon>
        <taxon>Actinomycetes</taxon>
        <taxon>Micrococcales</taxon>
        <taxon>Micrococcaceae</taxon>
        <taxon>Arthrobacter</taxon>
    </lineage>
</organism>
<feature type="domain" description="HTH lacI-type" evidence="5">
    <location>
        <begin position="1"/>
        <end position="54"/>
    </location>
</feature>
<dbReference type="SMART" id="SM00354">
    <property type="entry name" value="HTH_LACI"/>
    <property type="match status" value="1"/>
</dbReference>
<dbReference type="Pfam" id="PF13377">
    <property type="entry name" value="Peripla_BP_3"/>
    <property type="match status" value="1"/>
</dbReference>
<dbReference type="GO" id="GO:0000976">
    <property type="term" value="F:transcription cis-regulatory region binding"/>
    <property type="evidence" value="ECO:0007669"/>
    <property type="project" value="TreeGrafter"/>
</dbReference>
<reference evidence="6 7" key="1">
    <citation type="submission" date="2018-04" db="EMBL/GenBank/DDBJ databases">
        <title>Bacteria isolated from cave deposits of Manipur.</title>
        <authorList>
            <person name="Sahoo D."/>
            <person name="Sarangthem I."/>
            <person name="Nandeibam J."/>
        </authorList>
    </citation>
    <scope>NUCLEOTIDE SEQUENCE [LARGE SCALE GENOMIC DNA]</scope>
    <source>
        <strain evidence="7">mrc11</strain>
    </source>
</reference>
<name>A0A328HK95_ARTGO</name>
<dbReference type="PANTHER" id="PTHR30146">
    <property type="entry name" value="LACI-RELATED TRANSCRIPTIONAL REPRESSOR"/>
    <property type="match status" value="1"/>
</dbReference>
<dbReference type="AlphaFoldDB" id="A0A328HK95"/>
<evidence type="ECO:0000256" key="3">
    <source>
        <dbReference type="ARBA" id="ARBA00023163"/>
    </source>
</evidence>
<dbReference type="Pfam" id="PF00356">
    <property type="entry name" value="LacI"/>
    <property type="match status" value="1"/>
</dbReference>
<dbReference type="InterPro" id="IPR010982">
    <property type="entry name" value="Lambda_DNA-bd_dom_sf"/>
</dbReference>